<dbReference type="AlphaFoldDB" id="A0AAV4HZV2"/>
<evidence type="ECO:0000256" key="1">
    <source>
        <dbReference type="SAM" id="MobiDB-lite"/>
    </source>
</evidence>
<protein>
    <submittedName>
        <fullName evidence="2">Catchin protein</fullName>
    </submittedName>
</protein>
<dbReference type="Proteomes" id="UP000762676">
    <property type="component" value="Unassembled WGS sequence"/>
</dbReference>
<feature type="compositionally biased region" description="Basic and acidic residues" evidence="1">
    <location>
        <begin position="56"/>
        <end position="66"/>
    </location>
</feature>
<name>A0AAV4HZV2_9GAST</name>
<dbReference type="EMBL" id="BMAT01012998">
    <property type="protein sequence ID" value="GFS03452.1"/>
    <property type="molecule type" value="Genomic_DNA"/>
</dbReference>
<feature type="region of interest" description="Disordered" evidence="1">
    <location>
        <begin position="1"/>
        <end position="113"/>
    </location>
</feature>
<reference evidence="2 3" key="1">
    <citation type="journal article" date="2021" name="Elife">
        <title>Chloroplast acquisition without the gene transfer in kleptoplastic sea slugs, Plakobranchus ocellatus.</title>
        <authorList>
            <person name="Maeda T."/>
            <person name="Takahashi S."/>
            <person name="Yoshida T."/>
            <person name="Shimamura S."/>
            <person name="Takaki Y."/>
            <person name="Nagai Y."/>
            <person name="Toyoda A."/>
            <person name="Suzuki Y."/>
            <person name="Arimoto A."/>
            <person name="Ishii H."/>
            <person name="Satoh N."/>
            <person name="Nishiyama T."/>
            <person name="Hasebe M."/>
            <person name="Maruyama T."/>
            <person name="Minagawa J."/>
            <person name="Obokata J."/>
            <person name="Shigenobu S."/>
        </authorList>
    </citation>
    <scope>NUCLEOTIDE SEQUENCE [LARGE SCALE GENOMIC DNA]</scope>
</reference>
<evidence type="ECO:0000313" key="3">
    <source>
        <dbReference type="Proteomes" id="UP000762676"/>
    </source>
</evidence>
<feature type="compositionally biased region" description="Polar residues" evidence="1">
    <location>
        <begin position="32"/>
        <end position="43"/>
    </location>
</feature>
<organism evidence="2 3">
    <name type="scientific">Elysia marginata</name>
    <dbReference type="NCBI Taxonomy" id="1093978"/>
    <lineage>
        <taxon>Eukaryota</taxon>
        <taxon>Metazoa</taxon>
        <taxon>Spiralia</taxon>
        <taxon>Lophotrochozoa</taxon>
        <taxon>Mollusca</taxon>
        <taxon>Gastropoda</taxon>
        <taxon>Heterobranchia</taxon>
        <taxon>Euthyneura</taxon>
        <taxon>Panpulmonata</taxon>
        <taxon>Sacoglossa</taxon>
        <taxon>Placobranchoidea</taxon>
        <taxon>Plakobranchidae</taxon>
        <taxon>Elysia</taxon>
    </lineage>
</organism>
<proteinExistence type="predicted"/>
<gene>
    <name evidence="2" type="ORF">ElyMa_006471100</name>
</gene>
<comment type="caution">
    <text evidence="2">The sequence shown here is derived from an EMBL/GenBank/DDBJ whole genome shotgun (WGS) entry which is preliminary data.</text>
</comment>
<sequence length="189" mass="20839">MSNPDITIPVVEVQEPDDFQEEPEMASKKSEPTSARPTDSKIQAQALDMDDELEEDRPTPTKKDPHSTSSSSGFHAKPQSSSSSSNSKHYDSKQHKSSKSSKYHSSSYAYHHPPRDYNSSLDIGASLSREFRGTSPSVIENIATHPLLHSGGFEPLRHPTLSARSRKAFRDASDLVYTAPGLKNLLEVC</sequence>
<feature type="compositionally biased region" description="Acidic residues" evidence="1">
    <location>
        <begin position="14"/>
        <end position="24"/>
    </location>
</feature>
<evidence type="ECO:0000313" key="2">
    <source>
        <dbReference type="EMBL" id="GFS03452.1"/>
    </source>
</evidence>
<accession>A0AAV4HZV2</accession>
<keyword evidence="3" id="KW-1185">Reference proteome</keyword>